<keyword evidence="4" id="KW-1005">Bacterial flagellum biogenesis</keyword>
<dbReference type="InterPro" id="IPR003751">
    <property type="entry name" value="CsrA"/>
</dbReference>
<gene>
    <name evidence="4 5" type="primary">csrA</name>
    <name evidence="5" type="ORF">G9H71_16015</name>
</gene>
<dbReference type="RefSeq" id="WP_166283571.1">
    <property type="nucleotide sequence ID" value="NZ_JAANNP010000023.1"/>
</dbReference>
<name>A0ABX0H1G4_9ACTN</name>
<evidence type="ECO:0000313" key="6">
    <source>
        <dbReference type="Proteomes" id="UP000800981"/>
    </source>
</evidence>
<dbReference type="InterPro" id="IPR036107">
    <property type="entry name" value="CsrA_sf"/>
</dbReference>
<accession>A0ABX0H1G4</accession>
<dbReference type="SUPFAM" id="SSF117130">
    <property type="entry name" value="CsrA-like"/>
    <property type="match status" value="1"/>
</dbReference>
<comment type="caution">
    <text evidence="5">The sequence shown here is derived from an EMBL/GenBank/DDBJ whole genome shotgun (WGS) entry which is preliminary data.</text>
</comment>
<dbReference type="Pfam" id="PF02599">
    <property type="entry name" value="CsrA"/>
    <property type="match status" value="1"/>
</dbReference>
<comment type="function">
    <text evidence="4">A translational regulator that binds mRNA to regulate translation initiation and/or mRNA stability. Usually binds in the 5'-UTR at or near the Shine-Dalgarno sequence preventing ribosome-binding, thus repressing translation. Its main target seems to be the major flagellin gene, while its function is anatagonized by FliW.</text>
</comment>
<dbReference type="EMBL" id="JAANNP010000023">
    <property type="protein sequence ID" value="NHC15288.1"/>
    <property type="molecule type" value="Genomic_DNA"/>
</dbReference>
<proteinExistence type="inferred from homology"/>
<sequence>MLVLSRRAGESVVIGHDVVVTVLEVRGDVVRVGIAAPRSVQVHREEVYRELREENRTAAAATSDAAVAAIAARLAAKTPAAADAPAVEAGGAPPA</sequence>
<comment type="similarity">
    <text evidence="4">Belongs to the CsrA/RsmA family.</text>
</comment>
<reference evidence="5 6" key="1">
    <citation type="submission" date="2020-03" db="EMBL/GenBank/DDBJ databases">
        <title>Two novel Motilibacter sp.</title>
        <authorList>
            <person name="Liu S."/>
        </authorList>
    </citation>
    <scope>NUCLEOTIDE SEQUENCE [LARGE SCALE GENOMIC DNA]</scope>
    <source>
        <strain evidence="5 6">E257</strain>
    </source>
</reference>
<protein>
    <recommendedName>
        <fullName evidence="4">Translational regulator CsrA</fullName>
    </recommendedName>
</protein>
<comment type="subunit">
    <text evidence="4">Homodimer; the beta-strands of each monomer intercalate to form a hydrophobic core, while the alpha-helices form wings that extend away from the core.</text>
</comment>
<comment type="subcellular location">
    <subcellularLocation>
        <location evidence="4">Cytoplasm</location>
    </subcellularLocation>
</comment>
<dbReference type="Proteomes" id="UP000800981">
    <property type="component" value="Unassembled WGS sequence"/>
</dbReference>
<dbReference type="NCBIfam" id="NF002469">
    <property type="entry name" value="PRK01712.1"/>
    <property type="match status" value="1"/>
</dbReference>
<dbReference type="NCBIfam" id="TIGR00202">
    <property type="entry name" value="csrA"/>
    <property type="match status" value="1"/>
</dbReference>
<keyword evidence="3 4" id="KW-0694">RNA-binding</keyword>
<evidence type="ECO:0000256" key="4">
    <source>
        <dbReference type="HAMAP-Rule" id="MF_00167"/>
    </source>
</evidence>
<keyword evidence="2 4" id="KW-0810">Translation regulation</keyword>
<evidence type="ECO:0000256" key="3">
    <source>
        <dbReference type="ARBA" id="ARBA00022884"/>
    </source>
</evidence>
<organism evidence="5 6">
    <name type="scientific">Motilibacter deserti</name>
    <dbReference type="NCBI Taxonomy" id="2714956"/>
    <lineage>
        <taxon>Bacteria</taxon>
        <taxon>Bacillati</taxon>
        <taxon>Actinomycetota</taxon>
        <taxon>Actinomycetes</taxon>
        <taxon>Motilibacterales</taxon>
        <taxon>Motilibacteraceae</taxon>
        <taxon>Motilibacter</taxon>
    </lineage>
</organism>
<evidence type="ECO:0000256" key="1">
    <source>
        <dbReference type="ARBA" id="ARBA00022490"/>
    </source>
</evidence>
<keyword evidence="4" id="KW-0678">Repressor</keyword>
<dbReference type="PANTHER" id="PTHR34984:SF1">
    <property type="entry name" value="CARBON STORAGE REGULATOR"/>
    <property type="match status" value="1"/>
</dbReference>
<dbReference type="PANTHER" id="PTHR34984">
    <property type="entry name" value="CARBON STORAGE REGULATOR"/>
    <property type="match status" value="1"/>
</dbReference>
<dbReference type="Gene3D" id="2.60.40.4380">
    <property type="entry name" value="Translational regulator CsrA"/>
    <property type="match status" value="1"/>
</dbReference>
<evidence type="ECO:0000256" key="2">
    <source>
        <dbReference type="ARBA" id="ARBA00022845"/>
    </source>
</evidence>
<dbReference type="HAMAP" id="MF_00167">
    <property type="entry name" value="CsrA"/>
    <property type="match status" value="1"/>
</dbReference>
<keyword evidence="6" id="KW-1185">Reference proteome</keyword>
<evidence type="ECO:0000313" key="5">
    <source>
        <dbReference type="EMBL" id="NHC15288.1"/>
    </source>
</evidence>
<keyword evidence="1 4" id="KW-0963">Cytoplasm</keyword>